<gene>
    <name evidence="1" type="ORF">VNO77_41445</name>
</gene>
<reference evidence="1 2" key="1">
    <citation type="submission" date="2024-01" db="EMBL/GenBank/DDBJ databases">
        <title>The genomes of 5 underutilized Papilionoideae crops provide insights into root nodulation and disease resistanc.</title>
        <authorList>
            <person name="Jiang F."/>
        </authorList>
    </citation>
    <scope>NUCLEOTIDE SEQUENCE [LARGE SCALE GENOMIC DNA]</scope>
    <source>
        <strain evidence="1">LVBAO_FW01</strain>
        <tissue evidence="1">Leaves</tissue>
    </source>
</reference>
<organism evidence="1 2">
    <name type="scientific">Canavalia gladiata</name>
    <name type="common">Sword bean</name>
    <name type="synonym">Dolichos gladiatus</name>
    <dbReference type="NCBI Taxonomy" id="3824"/>
    <lineage>
        <taxon>Eukaryota</taxon>
        <taxon>Viridiplantae</taxon>
        <taxon>Streptophyta</taxon>
        <taxon>Embryophyta</taxon>
        <taxon>Tracheophyta</taxon>
        <taxon>Spermatophyta</taxon>
        <taxon>Magnoliopsida</taxon>
        <taxon>eudicotyledons</taxon>
        <taxon>Gunneridae</taxon>
        <taxon>Pentapetalae</taxon>
        <taxon>rosids</taxon>
        <taxon>fabids</taxon>
        <taxon>Fabales</taxon>
        <taxon>Fabaceae</taxon>
        <taxon>Papilionoideae</taxon>
        <taxon>50 kb inversion clade</taxon>
        <taxon>NPAAA clade</taxon>
        <taxon>indigoferoid/millettioid clade</taxon>
        <taxon>Phaseoleae</taxon>
        <taxon>Canavalia</taxon>
    </lineage>
</organism>
<proteinExistence type="predicted"/>
<name>A0AAN9K003_CANGL</name>
<evidence type="ECO:0000313" key="2">
    <source>
        <dbReference type="Proteomes" id="UP001367508"/>
    </source>
</evidence>
<evidence type="ECO:0000313" key="1">
    <source>
        <dbReference type="EMBL" id="KAK7307943.1"/>
    </source>
</evidence>
<comment type="caution">
    <text evidence="1">The sequence shown here is derived from an EMBL/GenBank/DDBJ whole genome shotgun (WGS) entry which is preliminary data.</text>
</comment>
<dbReference type="EMBL" id="JAYMYQ010000010">
    <property type="protein sequence ID" value="KAK7307943.1"/>
    <property type="molecule type" value="Genomic_DNA"/>
</dbReference>
<dbReference type="Proteomes" id="UP001367508">
    <property type="component" value="Unassembled WGS sequence"/>
</dbReference>
<keyword evidence="2" id="KW-1185">Reference proteome</keyword>
<sequence>MGSIPTYPKDLHTALQIRLKNLMKPLLTIFYTNRILMAKSLAIYSFVVRYHIGQNRDDPGWRACFLPRIQNGVNPQSFIFLQEINITSSTPLLIGAKPLMYLDLPSSWYSNNALPHFSVNTKACPFSNGVPPLSSLYHLFLISSSQRRSLFLLHVPPPPFSFSF</sequence>
<accession>A0AAN9K003</accession>
<protein>
    <submittedName>
        <fullName evidence="1">Uncharacterized protein</fullName>
    </submittedName>
</protein>
<dbReference type="AlphaFoldDB" id="A0AAN9K003"/>